<dbReference type="InterPro" id="IPR031325">
    <property type="entry name" value="RHS_repeat"/>
</dbReference>
<evidence type="ECO:0008006" key="3">
    <source>
        <dbReference type="Google" id="ProtNLM"/>
    </source>
</evidence>
<evidence type="ECO:0000313" key="1">
    <source>
        <dbReference type="EMBL" id="MBN8226189.1"/>
    </source>
</evidence>
<comment type="caution">
    <text evidence="1">The sequence shown here is derived from an EMBL/GenBank/DDBJ whole genome shotgun (WGS) entry which is preliminary data.</text>
</comment>
<sequence>MSQRVPYFMGLLLAGLLLMPDTVLAYGTFSFCAPPPSGGNTLVQWACTCPDANGNTGTLYCNGNDPNGGCHLQTCLYPPNGSQTDIGNYTCCPTGITCGSSYTAFKVLNESCYGPDWECDLGTECTAPDDVCKTGYCEAKVDDVLPSGEPINDRAECKYSDYSACDDEDDVCDGVGGPGWVGDPVVVASRGTRHPVTDVEIQGTVGGLSLERTYASSVRLWANQKSLGEAGGSYLARPFGAAAENRESLHWWHDFYSFVHPVGSGGGETWKLREGNGRLLEFTGCTRSATSCLAQPASGSKETPARLVWESTGSGAGYFVLHKPGEGRFFFEAVWSPTGSASSSDTRYFLTRIEDAQHPAPGGLPRTRATLSYAVPAGLTCPGVGAGPTAGVPFLYEVSSLEGTRLRFIYKKLPSARAEIGEECVLASVSLVGDAGVLMPLVEYTYAPTGSVSEVGGRIAQAKWPQRGGMIEKYEYKDSTGAPAWKVSRDSTPQTLHTYQNGYVTYDSESLTGWFEINVQMATRTTGACDSSSSPECLERIMSTVVKHGYLGNGGGYAGYEGRSYVQERTGFARAPRVKSIGVGCSGTSCTRMQEYVWSTLSNGVVVNRAKKDWNGAWTARDWVVPTGATSSTLPELRTLAVGATAADGTGALETTHYTYEESTAGAGIVLGERLRVEEKKVSLLQSGADAVQRNVYDPLTNRLQAVIRSGYTEGLGSGGAAPVPVLKHQATFYFTRQVCSGGTTDDALGRVLEVHGPCWVSGPTATDCSATLNATIPVTQYEYWSAGTGNSNANRLKKVSRYPQVTSVTGCSGQTALETQYANYDVRGNPRSVTDANGIETTYAYEEDRVTSITTQGATWEYLYDNGMMTAIHFPRGDYERFCYRGSGFGHCTSGWMGKLTLRAKQAFLNSYTWSEEVQYDYGLDRQPQRETFHSNDGSDLERRQRSLRVDMNGNPAYELVGGRGGGYPPYYIRPKLFDGANRLMGVGLAYNSPPALCGGLDVDGRPVSPLCNAMSYDRADRLTGVDEYPEIGTRTGGTRTCMSYDAHGNMATVRTGCPATGAGGDCTACAQPESTYRYDDFGRVIAVKLPWQGGDGWTRYDHDAAGNLLAKQTPQMRADGEHLAYAYDAMGRRLSATRVVGGSSPLTETLYTLGYDNSATPDSSCPQPVNTLGRTLFRNDSFGQTWLSYDAWGRVTKEIRVRRSAGNTFTCPSDTPASTLHTSYAYSTSGDLLSVTYPYGHRVTYGYRLYPNTTVPSDRVGTVTVERWSGSAWTALASVSDILWEPYAGLRSYKINSPGAANPLYVEYALGNNSDAPPVSPCSEAAPPYSDFTGRLRNVWVSSAGFSWSGGTGNLYRRVNTWKGDEIIQEDTCLLGGPTPTTVKYEYDGLGRLKNVTRPAGNVAAVGGTVSSRSYGYDGRGNRISQVEDGTALTLTHGTGALVDRLERRQGSAAGSMLDYQYSYDLDGRAMGKRWVEVAGTPVYQLQFNHGASVGGASETVFRSVDVNGSTYEYFYDAMNRRRLKRYPTTAEDEFFYDLDHSLLVDRGNPSVSPPVGGFTQYVDDTYVWLDNRPIMVVRGQLTSGMSRVVSPVGGCTRNGEAAPCGVYFPVTDAIGKPIVMFDSSAKVAGTADYDPFGHVNRVALGQESSHPLLGTDGGAVQESLLAEMSQPVSEDGGVMIRERALFHLLDTGDMARVELRNQTDGGVLSSVLTATAAGQVWSPWVEPPEGKSSVVLVTTGPSAPQASEGVVAEGYEYQRFQRGGQPYWVPLRFPGQYHDAETDLFENWNRYYEAATSIYLQPEPLLQSPSFVMGMAMQGVSIPMYAYANSNPLRFADMTGLFTVDTRSMRACLGANQWKWTKAYEILRRMANSPRCSSEFRTKYGADLNQLLDYWRPGATLKFGDIRPSLAGQQQGDDITVQCSLWAGAATPKALAATVVHELAHYANMKAGEPLSEVAPSHGGANITEFECVDECQWGED</sequence>
<dbReference type="Gene3D" id="2.180.10.10">
    <property type="entry name" value="RHS repeat-associated core"/>
    <property type="match status" value="3"/>
</dbReference>
<dbReference type="InterPro" id="IPR022385">
    <property type="entry name" value="Rhs_assc_core"/>
</dbReference>
<organism evidence="1 2">
    <name type="scientific">Corallococcus macrosporus</name>
    <dbReference type="NCBI Taxonomy" id="35"/>
    <lineage>
        <taxon>Bacteria</taxon>
        <taxon>Pseudomonadati</taxon>
        <taxon>Myxococcota</taxon>
        <taxon>Myxococcia</taxon>
        <taxon>Myxococcales</taxon>
        <taxon>Cystobacterineae</taxon>
        <taxon>Myxococcaceae</taxon>
        <taxon>Corallococcus</taxon>
    </lineage>
</organism>
<proteinExistence type="predicted"/>
<dbReference type="PANTHER" id="PTHR32305:SF15">
    <property type="entry name" value="PROTEIN RHSA-RELATED"/>
    <property type="match status" value="1"/>
</dbReference>
<protein>
    <recommendedName>
        <fullName evidence="3">RHS repeat protein</fullName>
    </recommendedName>
</protein>
<reference evidence="1 2" key="1">
    <citation type="submission" date="2021-02" db="EMBL/GenBank/DDBJ databases">
        <title>De Novo genome assembly of isolated myxobacteria.</title>
        <authorList>
            <person name="Stevens D.C."/>
        </authorList>
    </citation>
    <scope>NUCLEOTIDE SEQUENCE [LARGE SCALE GENOMIC DNA]</scope>
    <source>
        <strain evidence="1 2">ATCC 29039</strain>
    </source>
</reference>
<gene>
    <name evidence="1" type="ORF">JYK02_01555</name>
</gene>
<accession>A0ABS3D3I7</accession>
<dbReference type="EMBL" id="JAFIMU010000002">
    <property type="protein sequence ID" value="MBN8226189.1"/>
    <property type="molecule type" value="Genomic_DNA"/>
</dbReference>
<keyword evidence="2" id="KW-1185">Reference proteome</keyword>
<name>A0ABS3D3I7_9BACT</name>
<dbReference type="Pfam" id="PF05593">
    <property type="entry name" value="RHS_repeat"/>
    <property type="match status" value="1"/>
</dbReference>
<dbReference type="RefSeq" id="WP_207048074.1">
    <property type="nucleotide sequence ID" value="NZ_JAFIMU010000002.1"/>
</dbReference>
<dbReference type="InterPro" id="IPR050708">
    <property type="entry name" value="T6SS_VgrG/RHS"/>
</dbReference>
<dbReference type="Proteomes" id="UP000664052">
    <property type="component" value="Unassembled WGS sequence"/>
</dbReference>
<evidence type="ECO:0000313" key="2">
    <source>
        <dbReference type="Proteomes" id="UP000664052"/>
    </source>
</evidence>
<dbReference type="NCBIfam" id="TIGR03696">
    <property type="entry name" value="Rhs_assc_core"/>
    <property type="match status" value="1"/>
</dbReference>
<dbReference type="PANTHER" id="PTHR32305">
    <property type="match status" value="1"/>
</dbReference>